<dbReference type="PANTHER" id="PTHR43597">
    <property type="entry name" value="SULFUR ACCEPTOR PROTEIN CSDE"/>
    <property type="match status" value="1"/>
</dbReference>
<name>A0A7J6GBC6_CANSA</name>
<protein>
    <recommendedName>
        <fullName evidence="2">Fe-S metabolism associated domain-containing protein</fullName>
    </recommendedName>
</protein>
<gene>
    <name evidence="3" type="ORF">F8388_018232</name>
</gene>
<dbReference type="AlphaFoldDB" id="A0A7J6GBC6"/>
<dbReference type="InterPro" id="IPR003808">
    <property type="entry name" value="Fe-S_metab-assoc_dom"/>
</dbReference>
<evidence type="ECO:0000313" key="3">
    <source>
        <dbReference type="EMBL" id="KAF4380108.1"/>
    </source>
</evidence>
<dbReference type="Pfam" id="PF02657">
    <property type="entry name" value="SufE"/>
    <property type="match status" value="1"/>
</dbReference>
<dbReference type="SUPFAM" id="SSF82649">
    <property type="entry name" value="SufE/NifU"/>
    <property type="match status" value="1"/>
</dbReference>
<sequence length="163" mass="18075">MGCIAQVWLAAGLDKEGRMRFAADSDSKIMRGFCYCLVSILDGAAPEEVLTMKTDDLKALNVGLLGGQRSRANTWHNNGYIDNVSIFPYSNDIQYFNELKEENKNARNIFPHQSPGQSVKSPPPTPRLGEEEGRRTAHRLDATPPEKRSSRRPSIAALGEEEA</sequence>
<dbReference type="Gene3D" id="3.90.1010.10">
    <property type="match status" value="1"/>
</dbReference>
<organism evidence="3 4">
    <name type="scientific">Cannabis sativa</name>
    <name type="common">Hemp</name>
    <name type="synonym">Marijuana</name>
    <dbReference type="NCBI Taxonomy" id="3483"/>
    <lineage>
        <taxon>Eukaryota</taxon>
        <taxon>Viridiplantae</taxon>
        <taxon>Streptophyta</taxon>
        <taxon>Embryophyta</taxon>
        <taxon>Tracheophyta</taxon>
        <taxon>Spermatophyta</taxon>
        <taxon>Magnoliopsida</taxon>
        <taxon>eudicotyledons</taxon>
        <taxon>Gunneridae</taxon>
        <taxon>Pentapetalae</taxon>
        <taxon>rosids</taxon>
        <taxon>fabids</taxon>
        <taxon>Rosales</taxon>
        <taxon>Cannabaceae</taxon>
        <taxon>Cannabis</taxon>
    </lineage>
</organism>
<evidence type="ECO:0000313" key="4">
    <source>
        <dbReference type="Proteomes" id="UP000525078"/>
    </source>
</evidence>
<reference evidence="3 4" key="1">
    <citation type="journal article" date="2020" name="bioRxiv">
        <title>Sequence and annotation of 42 cannabis genomes reveals extensive copy number variation in cannabinoid synthesis and pathogen resistance genes.</title>
        <authorList>
            <person name="Mckernan K.J."/>
            <person name="Helbert Y."/>
            <person name="Kane L.T."/>
            <person name="Ebling H."/>
            <person name="Zhang L."/>
            <person name="Liu B."/>
            <person name="Eaton Z."/>
            <person name="Mclaughlin S."/>
            <person name="Kingan S."/>
            <person name="Baybayan P."/>
            <person name="Concepcion G."/>
            <person name="Jordan M."/>
            <person name="Riva A."/>
            <person name="Barbazuk W."/>
            <person name="Harkins T."/>
        </authorList>
    </citation>
    <scope>NUCLEOTIDE SEQUENCE [LARGE SCALE GENOMIC DNA]</scope>
    <source>
        <strain evidence="4">cv. Jamaican Lion 4</strain>
        <tissue evidence="3">Leaf</tissue>
    </source>
</reference>
<comment type="caution">
    <text evidence="3">The sequence shown here is derived from an EMBL/GenBank/DDBJ whole genome shotgun (WGS) entry which is preliminary data.</text>
</comment>
<dbReference type="EMBL" id="JAATIP010000066">
    <property type="protein sequence ID" value="KAF4380108.1"/>
    <property type="molecule type" value="Genomic_DNA"/>
</dbReference>
<evidence type="ECO:0000256" key="1">
    <source>
        <dbReference type="SAM" id="MobiDB-lite"/>
    </source>
</evidence>
<feature type="compositionally biased region" description="Basic and acidic residues" evidence="1">
    <location>
        <begin position="128"/>
        <end position="148"/>
    </location>
</feature>
<dbReference type="Proteomes" id="UP000525078">
    <property type="component" value="Unassembled WGS sequence"/>
</dbReference>
<feature type="domain" description="Fe-S metabolism associated" evidence="2">
    <location>
        <begin position="2"/>
        <end position="74"/>
    </location>
</feature>
<proteinExistence type="predicted"/>
<feature type="region of interest" description="Disordered" evidence="1">
    <location>
        <begin position="108"/>
        <end position="163"/>
    </location>
</feature>
<accession>A0A7J6GBC6</accession>
<dbReference type="PANTHER" id="PTHR43597:SF6">
    <property type="entry name" value="FE-S METABOLISM ASSOCIATED DOMAIN-CONTAINING PROTEIN"/>
    <property type="match status" value="1"/>
</dbReference>
<evidence type="ECO:0000259" key="2">
    <source>
        <dbReference type="Pfam" id="PF02657"/>
    </source>
</evidence>